<proteinExistence type="predicted"/>
<dbReference type="EMBL" id="LAZR01058500">
    <property type="protein sequence ID" value="KKK69755.1"/>
    <property type="molecule type" value="Genomic_DNA"/>
</dbReference>
<evidence type="ECO:0000259" key="1">
    <source>
        <dbReference type="Pfam" id="PF07238"/>
    </source>
</evidence>
<feature type="domain" description="PilZ" evidence="1">
    <location>
        <begin position="9"/>
        <end position="113"/>
    </location>
</feature>
<accession>A0A0F8Y7X0</accession>
<dbReference type="Pfam" id="PF07238">
    <property type="entry name" value="PilZ"/>
    <property type="match status" value="1"/>
</dbReference>
<comment type="caution">
    <text evidence="2">The sequence shown here is derived from an EMBL/GenBank/DDBJ whole genome shotgun (WGS) entry which is preliminary data.</text>
</comment>
<gene>
    <name evidence="2" type="ORF">LCGC14_2930850</name>
</gene>
<feature type="non-terminal residue" evidence="2">
    <location>
        <position position="114"/>
    </location>
</feature>
<dbReference type="Gene3D" id="2.40.10.220">
    <property type="entry name" value="predicted glycosyltransferase like domains"/>
    <property type="match status" value="1"/>
</dbReference>
<name>A0A0F8Y7X0_9ZZZZ</name>
<dbReference type="AlphaFoldDB" id="A0A0F8Y7X0"/>
<dbReference type="SUPFAM" id="SSF141371">
    <property type="entry name" value="PilZ domain-like"/>
    <property type="match status" value="1"/>
</dbReference>
<dbReference type="GO" id="GO:0035438">
    <property type="term" value="F:cyclic-di-GMP binding"/>
    <property type="evidence" value="ECO:0007669"/>
    <property type="project" value="InterPro"/>
</dbReference>
<organism evidence="2">
    <name type="scientific">marine sediment metagenome</name>
    <dbReference type="NCBI Taxonomy" id="412755"/>
    <lineage>
        <taxon>unclassified sequences</taxon>
        <taxon>metagenomes</taxon>
        <taxon>ecological metagenomes</taxon>
    </lineage>
</organism>
<reference evidence="2" key="1">
    <citation type="journal article" date="2015" name="Nature">
        <title>Complex archaea that bridge the gap between prokaryotes and eukaryotes.</title>
        <authorList>
            <person name="Spang A."/>
            <person name="Saw J.H."/>
            <person name="Jorgensen S.L."/>
            <person name="Zaremba-Niedzwiedzka K."/>
            <person name="Martijn J."/>
            <person name="Lind A.E."/>
            <person name="van Eijk R."/>
            <person name="Schleper C."/>
            <person name="Guy L."/>
            <person name="Ettema T.J."/>
        </authorList>
    </citation>
    <scope>NUCLEOTIDE SEQUENCE</scope>
</reference>
<dbReference type="InterPro" id="IPR009875">
    <property type="entry name" value="PilZ_domain"/>
</dbReference>
<sequence>MGKKYEGPNRRKAPRIIKPIPVRYMLPLDFSGGTWEASTYDVGGGGLRIRRKDPVKEGTIAALEIALPTEVGEVDKVKTIAQVVWCHKVGEEADYSVGLKFVFPDDLALRKINR</sequence>
<evidence type="ECO:0000313" key="2">
    <source>
        <dbReference type="EMBL" id="KKK69755.1"/>
    </source>
</evidence>
<protein>
    <recommendedName>
        <fullName evidence="1">PilZ domain-containing protein</fullName>
    </recommendedName>
</protein>